<evidence type="ECO:0000256" key="8">
    <source>
        <dbReference type="SAM" id="Coils"/>
    </source>
</evidence>
<dbReference type="GO" id="GO:0046933">
    <property type="term" value="F:proton-transporting ATP synthase activity, rotational mechanism"/>
    <property type="evidence" value="ECO:0007669"/>
    <property type="project" value="UniProtKB-UniRule"/>
</dbReference>
<evidence type="ECO:0000313" key="9">
    <source>
        <dbReference type="EMBL" id="PCI28282.1"/>
    </source>
</evidence>
<evidence type="ECO:0000256" key="3">
    <source>
        <dbReference type="ARBA" id="ARBA00022781"/>
    </source>
</evidence>
<sequence>MIGGVVGRRYAKALLNLAGEEKQIEKVQEEILEVAATFKDSQALRDIMADPIHSLKQKENLISEIVKKLGSSELVNKFCRFLTAKNRFVLINEIATSYHVQASDMLGKATAEVTVAKKLSESEAQKLQKKLSEFTGKDISLNVKEDASILGGAITSIGSLVLDGSVRNRLNLIRETISKVN</sequence>
<organism evidence="9 10">
    <name type="scientific">SAR324 cluster bacterium</name>
    <dbReference type="NCBI Taxonomy" id="2024889"/>
    <lineage>
        <taxon>Bacteria</taxon>
        <taxon>Deltaproteobacteria</taxon>
        <taxon>SAR324 cluster</taxon>
    </lineage>
</organism>
<dbReference type="NCBIfam" id="TIGR01145">
    <property type="entry name" value="ATP_synt_delta"/>
    <property type="match status" value="1"/>
</dbReference>
<comment type="function">
    <text evidence="7">This protein is part of the stalk that links CF(0) to CF(1). It either transmits conformational changes from CF(0) to CF(1) or is implicated in proton conduction.</text>
</comment>
<comment type="function">
    <text evidence="7">F(1)F(0) ATP synthase produces ATP from ADP in the presence of a proton or sodium gradient. F-type ATPases consist of two structural domains, F(1) containing the extramembraneous catalytic core and F(0) containing the membrane proton channel, linked together by a central stalk and a peripheral stalk. During catalysis, ATP synthesis in the catalytic domain of F(1) is coupled via a rotary mechanism of the central stalk subunits to proton translocation.</text>
</comment>
<evidence type="ECO:0000256" key="5">
    <source>
        <dbReference type="ARBA" id="ARBA00023136"/>
    </source>
</evidence>
<dbReference type="InterPro" id="IPR026015">
    <property type="entry name" value="ATP_synth_OSCP/delta_N_sf"/>
</dbReference>
<protein>
    <recommendedName>
        <fullName evidence="7">ATP synthase subunit delta</fullName>
    </recommendedName>
    <alternativeName>
        <fullName evidence="7">ATP synthase F(1) sector subunit delta</fullName>
    </alternativeName>
    <alternativeName>
        <fullName evidence="7">F-type ATPase subunit delta</fullName>
        <shortName evidence="7">F-ATPase subunit delta</shortName>
    </alternativeName>
</protein>
<dbReference type="InterPro" id="IPR000711">
    <property type="entry name" value="ATPase_OSCP/dsu"/>
</dbReference>
<accession>A0A2A4T448</accession>
<dbReference type="AlphaFoldDB" id="A0A2A4T448"/>
<comment type="subcellular location">
    <subcellularLocation>
        <location evidence="7">Cell membrane</location>
        <topology evidence="7">Peripheral membrane protein</topology>
    </subcellularLocation>
    <subcellularLocation>
        <location evidence="1">Membrane</location>
    </subcellularLocation>
</comment>
<keyword evidence="4 7" id="KW-0406">Ion transport</keyword>
<dbReference type="HAMAP" id="MF_01416">
    <property type="entry name" value="ATP_synth_delta_bact"/>
    <property type="match status" value="1"/>
</dbReference>
<gene>
    <name evidence="7 9" type="primary">atpH</name>
    <name evidence="9" type="ORF">COB67_06800</name>
</gene>
<evidence type="ECO:0000256" key="7">
    <source>
        <dbReference type="HAMAP-Rule" id="MF_01416"/>
    </source>
</evidence>
<keyword evidence="8" id="KW-0175">Coiled coil</keyword>
<reference evidence="10" key="1">
    <citation type="submission" date="2017-08" db="EMBL/GenBank/DDBJ databases">
        <title>A dynamic microbial community with high functional redundancy inhabits the cold, oxic subseafloor aquifer.</title>
        <authorList>
            <person name="Tully B.J."/>
            <person name="Wheat C.G."/>
            <person name="Glazer B.T."/>
            <person name="Huber J.A."/>
        </authorList>
    </citation>
    <scope>NUCLEOTIDE SEQUENCE [LARGE SCALE GENOMIC DNA]</scope>
</reference>
<keyword evidence="3 7" id="KW-0375">Hydrogen ion transport</keyword>
<dbReference type="SUPFAM" id="SSF47928">
    <property type="entry name" value="N-terminal domain of the delta subunit of the F1F0-ATP synthase"/>
    <property type="match status" value="1"/>
</dbReference>
<dbReference type="GO" id="GO:0005886">
    <property type="term" value="C:plasma membrane"/>
    <property type="evidence" value="ECO:0007669"/>
    <property type="project" value="UniProtKB-SubCell"/>
</dbReference>
<comment type="caution">
    <text evidence="9">The sequence shown here is derived from an EMBL/GenBank/DDBJ whole genome shotgun (WGS) entry which is preliminary data.</text>
</comment>
<dbReference type="GO" id="GO:0045259">
    <property type="term" value="C:proton-transporting ATP synthase complex"/>
    <property type="evidence" value="ECO:0007669"/>
    <property type="project" value="UniProtKB-KW"/>
</dbReference>
<keyword evidence="7" id="KW-0139">CF(1)</keyword>
<dbReference type="EMBL" id="NVSR01000037">
    <property type="protein sequence ID" value="PCI28282.1"/>
    <property type="molecule type" value="Genomic_DNA"/>
</dbReference>
<dbReference type="Pfam" id="PF00213">
    <property type="entry name" value="OSCP"/>
    <property type="match status" value="1"/>
</dbReference>
<dbReference type="PRINTS" id="PR00125">
    <property type="entry name" value="ATPASEDELTA"/>
</dbReference>
<evidence type="ECO:0000256" key="2">
    <source>
        <dbReference type="ARBA" id="ARBA00022448"/>
    </source>
</evidence>
<keyword evidence="7" id="KW-1003">Cell membrane</keyword>
<proteinExistence type="inferred from homology"/>
<name>A0A2A4T448_9DELT</name>
<keyword evidence="6 7" id="KW-0066">ATP synthesis</keyword>
<dbReference type="PANTHER" id="PTHR11910">
    <property type="entry name" value="ATP SYNTHASE DELTA CHAIN"/>
    <property type="match status" value="1"/>
</dbReference>
<dbReference type="Gene3D" id="1.10.520.20">
    <property type="entry name" value="N-terminal domain of the delta subunit of the F1F0-ATP synthase"/>
    <property type="match status" value="1"/>
</dbReference>
<comment type="similarity">
    <text evidence="7">Belongs to the ATPase delta chain family.</text>
</comment>
<feature type="coiled-coil region" evidence="8">
    <location>
        <begin position="10"/>
        <end position="37"/>
    </location>
</feature>
<evidence type="ECO:0000256" key="6">
    <source>
        <dbReference type="ARBA" id="ARBA00023310"/>
    </source>
</evidence>
<evidence type="ECO:0000256" key="4">
    <source>
        <dbReference type="ARBA" id="ARBA00023065"/>
    </source>
</evidence>
<evidence type="ECO:0000256" key="1">
    <source>
        <dbReference type="ARBA" id="ARBA00004370"/>
    </source>
</evidence>
<keyword evidence="2 7" id="KW-0813">Transport</keyword>
<evidence type="ECO:0000313" key="10">
    <source>
        <dbReference type="Proteomes" id="UP000218113"/>
    </source>
</evidence>
<keyword evidence="5 7" id="KW-0472">Membrane</keyword>
<dbReference type="Proteomes" id="UP000218113">
    <property type="component" value="Unassembled WGS sequence"/>
</dbReference>